<dbReference type="AlphaFoldDB" id="A0A2J6Q7B5"/>
<proteinExistence type="predicted"/>
<feature type="region of interest" description="Disordered" evidence="1">
    <location>
        <begin position="110"/>
        <end position="153"/>
    </location>
</feature>
<reference evidence="3 4" key="1">
    <citation type="submission" date="2016-05" db="EMBL/GenBank/DDBJ databases">
        <title>A degradative enzymes factory behind the ericoid mycorrhizal symbiosis.</title>
        <authorList>
            <consortium name="DOE Joint Genome Institute"/>
            <person name="Martino E."/>
            <person name="Morin E."/>
            <person name="Grelet G."/>
            <person name="Kuo A."/>
            <person name="Kohler A."/>
            <person name="Daghino S."/>
            <person name="Barry K."/>
            <person name="Choi C."/>
            <person name="Cichocki N."/>
            <person name="Clum A."/>
            <person name="Copeland A."/>
            <person name="Hainaut M."/>
            <person name="Haridas S."/>
            <person name="Labutti K."/>
            <person name="Lindquist E."/>
            <person name="Lipzen A."/>
            <person name="Khouja H.-R."/>
            <person name="Murat C."/>
            <person name="Ohm R."/>
            <person name="Olson A."/>
            <person name="Spatafora J."/>
            <person name="Veneault-Fourrey C."/>
            <person name="Henrissat B."/>
            <person name="Grigoriev I."/>
            <person name="Martin F."/>
            <person name="Perotto S."/>
        </authorList>
    </citation>
    <scope>NUCLEOTIDE SEQUENCE [LARGE SCALE GENOMIC DNA]</scope>
    <source>
        <strain evidence="3 4">UAMH 7357</strain>
    </source>
</reference>
<feature type="compositionally biased region" description="Low complexity" evidence="1">
    <location>
        <begin position="116"/>
        <end position="132"/>
    </location>
</feature>
<dbReference type="STRING" id="1745343.A0A2J6Q7B5"/>
<keyword evidence="4" id="KW-1185">Reference proteome</keyword>
<sequence>MSVQASLGIGPECYNCLFDWLVNEEGDITTDPLPVFCLGHDFANDLLSITGCGSSPNVTDCINATTLANNIESLCFGTSNSSTTLTTSSSAALSTASIPIIISATTPPKQTFQSNTITESTPTSTTEPLSISQAPTTTVKPATTLSTPSSTIPSTAPSTTSFISIPTKAAQTLISTLTQSPTIILSSTISVSAAGFTLSTSTYSPLPPYTGSGGLLRGYCTTPFFTLIPGPTADLYIGVVGCVNGKDDCCPFSVASTHATTPAETTADTVTITGTVTTETFVTITLGATSPNFISTSGTVANIGQNQAFPTPSQASEATLNYCPDDYQTVSSVCCPSNYLLWTTILGGQTPCFSTVSNFLTPPPLPAPMTTSTVSPLPTSTIINVVYAMAYPVKPSSSNLTLGAKAGVGAGTGVFAVAMLFAAALYFLRRRDRRKSSPLNSTGVQSTIDTPSQEWWNSRVGELHHASLPSPPPGAFDHDSSATHVSPPPSEPSSGNTNFYHPAMEQRATQRRPVPISGSGAPLQDANFPLPLLHEMESYHTPVDYGLPPGELFGGHIEQRQELQDQNWNH</sequence>
<feature type="compositionally biased region" description="Low complexity" evidence="1">
    <location>
        <begin position="141"/>
        <end position="153"/>
    </location>
</feature>
<evidence type="ECO:0000313" key="4">
    <source>
        <dbReference type="Proteomes" id="UP000235672"/>
    </source>
</evidence>
<keyword evidence="2" id="KW-0812">Transmembrane</keyword>
<protein>
    <submittedName>
        <fullName evidence="3">Uncharacterized protein</fullName>
    </submittedName>
</protein>
<dbReference type="OrthoDB" id="3559765at2759"/>
<evidence type="ECO:0000313" key="3">
    <source>
        <dbReference type="EMBL" id="PMD22175.1"/>
    </source>
</evidence>
<evidence type="ECO:0000256" key="1">
    <source>
        <dbReference type="SAM" id="MobiDB-lite"/>
    </source>
</evidence>
<dbReference type="EMBL" id="KZ613478">
    <property type="protein sequence ID" value="PMD22175.1"/>
    <property type="molecule type" value="Genomic_DNA"/>
</dbReference>
<feature type="region of interest" description="Disordered" evidence="1">
    <location>
        <begin position="463"/>
        <end position="500"/>
    </location>
</feature>
<gene>
    <name evidence="3" type="ORF">NA56DRAFT_688306</name>
</gene>
<accession>A0A2J6Q7B5</accession>
<name>A0A2J6Q7B5_9HELO</name>
<evidence type="ECO:0000256" key="2">
    <source>
        <dbReference type="SAM" id="Phobius"/>
    </source>
</evidence>
<feature type="transmembrane region" description="Helical" evidence="2">
    <location>
        <begin position="406"/>
        <end position="428"/>
    </location>
</feature>
<keyword evidence="2" id="KW-0472">Membrane</keyword>
<keyword evidence="2" id="KW-1133">Transmembrane helix</keyword>
<organism evidence="3 4">
    <name type="scientific">Hyaloscypha hepaticicola</name>
    <dbReference type="NCBI Taxonomy" id="2082293"/>
    <lineage>
        <taxon>Eukaryota</taxon>
        <taxon>Fungi</taxon>
        <taxon>Dikarya</taxon>
        <taxon>Ascomycota</taxon>
        <taxon>Pezizomycotina</taxon>
        <taxon>Leotiomycetes</taxon>
        <taxon>Helotiales</taxon>
        <taxon>Hyaloscyphaceae</taxon>
        <taxon>Hyaloscypha</taxon>
    </lineage>
</organism>
<dbReference type="Proteomes" id="UP000235672">
    <property type="component" value="Unassembled WGS sequence"/>
</dbReference>